<dbReference type="Proteomes" id="UP000663873">
    <property type="component" value="Unassembled WGS sequence"/>
</dbReference>
<dbReference type="EMBL" id="CAJNXB010000035">
    <property type="protein sequence ID" value="CAF2995902.1"/>
    <property type="molecule type" value="Genomic_DNA"/>
</dbReference>
<sequence length="822" mass="95195">MSQDDIELQDALELAKTKYEVHLKKKREKSSRCRSHPYADNVHKNCYRLICVSPCSPLPIEYLPDGITPNNINNDDSNSIMHDDRDLQWINNIDMVDIKSTSEPVFQTDKTDDSNDYDSPLHPYTDMLTNSFCFRLLKSFRYSKLSQSESHRLFDLIHSALPSPNNLPISINKLLQKLELNQNFFRKTNICLLCYKEISDENRVCLSCPTSNKNNIAAIYDSDVKSILCVLLEKIGDSIRVYKNDLILNNDTSGSLDIGFAYAYQNLLHRFSNENFITALMHLDGIGLCKSNKLKMWLLSFSIIELPAKLRYQKHNMVIVSIWVSSKEPIASVWLQKSIKKLEELKLTGVIVNDQTIKLKVLGITGDSPALKIALNFISHNGYYCCYFCYLRGIHQKQKRQYPYECLHQMRTVNSFAQDATAAEQLNRNEKGHLGVSIFSNIVDINFPYGIIVDYAHVSLLRHSKSIFIELYRRLTPYVRNIVDRALIHQPFPHFFHRQMRPFNDLSFVKATEIRNILFYGILPIFHKHVSSEILGHFAMFITALRLLHGKPIFGDRTSDIAGDLLTKYYKDFSLFYDGLENFVLHLHQHFKNQYEMFGAFSHLGSFGQEALIGYVGSNRTGTRFYGDLICKNYSIDFLLHHKMEKSNQFTKIVDGPFDQEFNFDFKNNSLFQLLHSVQCTCASLDSCLTAYRRCIINSQVYHSLQYKRRQKSVSYFVRYTSTAVPNSYLFGKIIIFFKCLNSTYALIQQYPTISRFSDLFRSSSYYELLDRSINHLFFVISQQCISSYETVLASCILDNCIVFDCEDYHIATPVSSYDEHD</sequence>
<dbReference type="EMBL" id="CAJOBP010006342">
    <property type="protein sequence ID" value="CAF4490785.1"/>
    <property type="molecule type" value="Genomic_DNA"/>
</dbReference>
<dbReference type="PANTHER" id="PTHR33053">
    <property type="entry name" value="PROTEIN, PUTATIVE-RELATED"/>
    <property type="match status" value="1"/>
</dbReference>
<dbReference type="EMBL" id="CAJOBO010001716">
    <property type="protein sequence ID" value="CAF4403707.1"/>
    <property type="molecule type" value="Genomic_DNA"/>
</dbReference>
<dbReference type="OrthoDB" id="9989775at2759"/>
<evidence type="ECO:0000313" key="4">
    <source>
        <dbReference type="EMBL" id="CAF4490785.1"/>
    </source>
</evidence>
<gene>
    <name evidence="2" type="ORF">GRG538_LOCUS20006</name>
    <name evidence="3" type="ORF">HFQ381_LOCUS20278</name>
    <name evidence="1" type="ORF">TIS948_LOCUS1210</name>
    <name evidence="4" type="ORF">UJA718_LOCUS25632</name>
</gene>
<keyword evidence="6" id="KW-1185">Reference proteome</keyword>
<dbReference type="Proteomes" id="UP000663851">
    <property type="component" value="Unassembled WGS sequence"/>
</dbReference>
<proteinExistence type="predicted"/>
<dbReference type="Proteomes" id="UP000663872">
    <property type="component" value="Unassembled WGS sequence"/>
</dbReference>
<dbReference type="PANTHER" id="PTHR33053:SF9">
    <property type="entry name" value="AGAP000105-PA"/>
    <property type="match status" value="1"/>
</dbReference>
<dbReference type="InterPro" id="IPR009667">
    <property type="entry name" value="DUF1258"/>
</dbReference>
<accession>A0A817KTQ2</accession>
<comment type="caution">
    <text evidence="1">The sequence shown here is derived from an EMBL/GenBank/DDBJ whole genome shotgun (WGS) entry which is preliminary data.</text>
</comment>
<dbReference type="Proteomes" id="UP000663825">
    <property type="component" value="Unassembled WGS sequence"/>
</dbReference>
<evidence type="ECO:0000313" key="5">
    <source>
        <dbReference type="Proteomes" id="UP000663825"/>
    </source>
</evidence>
<dbReference type="Pfam" id="PF06869">
    <property type="entry name" value="DUF1258"/>
    <property type="match status" value="1"/>
</dbReference>
<reference evidence="1" key="1">
    <citation type="submission" date="2021-02" db="EMBL/GenBank/DDBJ databases">
        <authorList>
            <person name="Nowell W R."/>
        </authorList>
    </citation>
    <scope>NUCLEOTIDE SEQUENCE</scope>
</reference>
<evidence type="ECO:0000313" key="2">
    <source>
        <dbReference type="EMBL" id="CAF3546175.1"/>
    </source>
</evidence>
<dbReference type="AlphaFoldDB" id="A0A817KTQ2"/>
<organism evidence="1 5">
    <name type="scientific">Rotaria socialis</name>
    <dbReference type="NCBI Taxonomy" id="392032"/>
    <lineage>
        <taxon>Eukaryota</taxon>
        <taxon>Metazoa</taxon>
        <taxon>Spiralia</taxon>
        <taxon>Gnathifera</taxon>
        <taxon>Rotifera</taxon>
        <taxon>Eurotatoria</taxon>
        <taxon>Bdelloidea</taxon>
        <taxon>Philodinida</taxon>
        <taxon>Philodinidae</taxon>
        <taxon>Rotaria</taxon>
    </lineage>
</organism>
<name>A0A817KTQ2_9BILA</name>
<evidence type="ECO:0000313" key="3">
    <source>
        <dbReference type="EMBL" id="CAF4403707.1"/>
    </source>
</evidence>
<evidence type="ECO:0000313" key="6">
    <source>
        <dbReference type="Proteomes" id="UP000663873"/>
    </source>
</evidence>
<protein>
    <submittedName>
        <fullName evidence="1">Uncharacterized protein</fullName>
    </submittedName>
</protein>
<dbReference type="EMBL" id="CAJNYT010003279">
    <property type="protein sequence ID" value="CAF3546175.1"/>
    <property type="molecule type" value="Genomic_DNA"/>
</dbReference>
<evidence type="ECO:0000313" key="1">
    <source>
        <dbReference type="EMBL" id="CAF2995902.1"/>
    </source>
</evidence>